<dbReference type="Proteomes" id="UP000029579">
    <property type="component" value="Unassembled WGS sequence"/>
</dbReference>
<dbReference type="GO" id="GO:0046961">
    <property type="term" value="F:proton-transporting ATPase activity, rotational mechanism"/>
    <property type="evidence" value="ECO:0007669"/>
    <property type="project" value="InterPro"/>
</dbReference>
<keyword evidence="2" id="KW-0813">Transport</keyword>
<dbReference type="RefSeq" id="WP_037327580.1">
    <property type="nucleotide sequence ID" value="NZ_JRMW01000033.1"/>
</dbReference>
<evidence type="ECO:0000256" key="2">
    <source>
        <dbReference type="ARBA" id="ARBA00022448"/>
    </source>
</evidence>
<proteinExistence type="inferred from homology"/>
<reference evidence="4 5" key="1">
    <citation type="submission" date="2014-07" db="EMBL/GenBank/DDBJ databases">
        <authorList>
            <person name="McCorrison J."/>
            <person name="Sanka R."/>
            <person name="Torralba M."/>
            <person name="Gillis M."/>
            <person name="Haft D.H."/>
            <person name="Methe B."/>
            <person name="Sutton G."/>
            <person name="Nelson K.E."/>
        </authorList>
    </citation>
    <scope>NUCLEOTIDE SEQUENCE [LARGE SCALE GENOMIC DNA]</scope>
    <source>
        <strain evidence="4 5">S7-1-13</strain>
    </source>
</reference>
<evidence type="ECO:0000256" key="3">
    <source>
        <dbReference type="ARBA" id="ARBA00023065"/>
    </source>
</evidence>
<comment type="similarity">
    <text evidence="1">Belongs to the V-ATPase E subunit family.</text>
</comment>
<evidence type="ECO:0000313" key="4">
    <source>
        <dbReference type="EMBL" id="KGF04155.1"/>
    </source>
</evidence>
<dbReference type="SUPFAM" id="SSF160527">
    <property type="entry name" value="V-type ATPase subunit E-like"/>
    <property type="match status" value="1"/>
</dbReference>
<gene>
    <name evidence="4" type="ORF">HMPREF1630_05020</name>
</gene>
<evidence type="ECO:0000313" key="5">
    <source>
        <dbReference type="Proteomes" id="UP000029579"/>
    </source>
</evidence>
<dbReference type="OrthoDB" id="1692967at2"/>
<sequence>MLDLEAKLSSFRKMVWDEEKLKTDNELFLSTEKNSSYIDDKNKQRNKEFEEKIKDRKNFLKIRKNEEISKIKQEEKNDFYAYREELLDDFYNRLITKLRAYKKTDAYKKSLQEDIKKMMKALNLSEDEIVVCVLHDDLDLIDFKNKQAIDKTYIGGFILKDINNEFRYNFSYKERIRDRKYEFGKKLYQVLESERFNESNN</sequence>
<dbReference type="GO" id="GO:0033178">
    <property type="term" value="C:proton-transporting two-sector ATPase complex, catalytic domain"/>
    <property type="evidence" value="ECO:0007669"/>
    <property type="project" value="InterPro"/>
</dbReference>
<evidence type="ECO:0000256" key="1">
    <source>
        <dbReference type="ARBA" id="ARBA00005901"/>
    </source>
</evidence>
<dbReference type="AlphaFoldDB" id="A0A095X252"/>
<protein>
    <submittedName>
        <fullName evidence="4">ATPase</fullName>
    </submittedName>
</protein>
<keyword evidence="3" id="KW-0406">Ion transport</keyword>
<dbReference type="InterPro" id="IPR038495">
    <property type="entry name" value="ATPase_E_C"/>
</dbReference>
<dbReference type="EMBL" id="JRMW01000033">
    <property type="protein sequence ID" value="KGF04155.1"/>
    <property type="molecule type" value="Genomic_DNA"/>
</dbReference>
<comment type="caution">
    <text evidence="4">The sequence shown here is derived from an EMBL/GenBank/DDBJ whole genome shotgun (WGS) entry which is preliminary data.</text>
</comment>
<dbReference type="Gene3D" id="3.30.2320.30">
    <property type="entry name" value="ATP synthase, E subunit, C-terminal"/>
    <property type="match status" value="1"/>
</dbReference>
<dbReference type="InterPro" id="IPR002842">
    <property type="entry name" value="ATPase_V1_Esu"/>
</dbReference>
<dbReference type="Pfam" id="PF01991">
    <property type="entry name" value="vATP-synt_E"/>
    <property type="match status" value="1"/>
</dbReference>
<dbReference type="eggNOG" id="COG1390">
    <property type="taxonomic scope" value="Bacteria"/>
</dbReference>
<name>A0A095X252_9FIRM</name>
<accession>A0A095X252</accession>
<organism evidence="4 5">
    <name type="scientific">Anaerococcus lactolyticus S7-1-13</name>
    <dbReference type="NCBI Taxonomy" id="1284686"/>
    <lineage>
        <taxon>Bacteria</taxon>
        <taxon>Bacillati</taxon>
        <taxon>Bacillota</taxon>
        <taxon>Tissierellia</taxon>
        <taxon>Tissierellales</taxon>
        <taxon>Peptoniphilaceae</taxon>
        <taxon>Anaerococcus</taxon>
    </lineage>
</organism>